<feature type="domain" description="Rab-GAP TBC" evidence="3">
    <location>
        <begin position="528"/>
        <end position="732"/>
    </location>
</feature>
<evidence type="ECO:0000256" key="2">
    <source>
        <dbReference type="SAM" id="Coils"/>
    </source>
</evidence>
<dbReference type="EMBL" id="CAJNRG010016139">
    <property type="protein sequence ID" value="CAF2192535.1"/>
    <property type="molecule type" value="Genomic_DNA"/>
</dbReference>
<evidence type="ECO:0000313" key="5">
    <source>
        <dbReference type="Proteomes" id="UP000663887"/>
    </source>
</evidence>
<dbReference type="InterPro" id="IPR035969">
    <property type="entry name" value="Rab-GAP_TBC_sf"/>
</dbReference>
<gene>
    <name evidence="4" type="ORF">XDN619_LOCUS32361</name>
</gene>
<dbReference type="SUPFAM" id="SSF47923">
    <property type="entry name" value="Ypt/Rab-GAP domain of gyp1p"/>
    <property type="match status" value="2"/>
</dbReference>
<dbReference type="PANTHER" id="PTHR22957:SF502">
    <property type="entry name" value="SMALL G PROTEIN SIGNALING MODULATOR 2-RELATED"/>
    <property type="match status" value="1"/>
</dbReference>
<proteinExistence type="predicted"/>
<protein>
    <recommendedName>
        <fullName evidence="3">Rab-GAP TBC domain-containing protein</fullName>
    </recommendedName>
</protein>
<dbReference type="Gene3D" id="1.10.472.80">
    <property type="entry name" value="Ypt/Rab-GAP domain of gyp1p, domain 3"/>
    <property type="match status" value="1"/>
</dbReference>
<organism evidence="4 5">
    <name type="scientific">Rotaria magnacalcarata</name>
    <dbReference type="NCBI Taxonomy" id="392030"/>
    <lineage>
        <taxon>Eukaryota</taxon>
        <taxon>Metazoa</taxon>
        <taxon>Spiralia</taxon>
        <taxon>Gnathifera</taxon>
        <taxon>Rotifera</taxon>
        <taxon>Eurotatoria</taxon>
        <taxon>Bdelloidea</taxon>
        <taxon>Philodinida</taxon>
        <taxon>Philodinidae</taxon>
        <taxon>Rotaria</taxon>
    </lineage>
</organism>
<keyword evidence="1" id="KW-0343">GTPase activation</keyword>
<accession>A0A816ZEY6</accession>
<feature type="coiled-coil region" evidence="2">
    <location>
        <begin position="86"/>
        <end position="113"/>
    </location>
</feature>
<keyword evidence="2" id="KW-0175">Coiled coil</keyword>
<evidence type="ECO:0000256" key="1">
    <source>
        <dbReference type="ARBA" id="ARBA00022468"/>
    </source>
</evidence>
<dbReference type="GO" id="GO:0005096">
    <property type="term" value="F:GTPase activator activity"/>
    <property type="evidence" value="ECO:0007669"/>
    <property type="project" value="UniProtKB-KW"/>
</dbReference>
<dbReference type="InterPro" id="IPR000195">
    <property type="entry name" value="Rab-GAP-TBC_dom"/>
</dbReference>
<evidence type="ECO:0000259" key="3">
    <source>
        <dbReference type="PROSITE" id="PS50086"/>
    </source>
</evidence>
<dbReference type="Proteomes" id="UP000663887">
    <property type="component" value="Unassembled WGS sequence"/>
</dbReference>
<dbReference type="AlphaFoldDB" id="A0A816ZEY6"/>
<comment type="caution">
    <text evidence="4">The sequence shown here is derived from an EMBL/GenBank/DDBJ whole genome shotgun (WGS) entry which is preliminary data.</text>
</comment>
<name>A0A816ZEY6_9BILA</name>
<evidence type="ECO:0000313" key="4">
    <source>
        <dbReference type="EMBL" id="CAF2192535.1"/>
    </source>
</evidence>
<dbReference type="PANTHER" id="PTHR22957">
    <property type="entry name" value="TBC1 DOMAIN FAMILY MEMBER GTPASE-ACTIVATING PROTEIN"/>
    <property type="match status" value="1"/>
</dbReference>
<dbReference type="PROSITE" id="PS50086">
    <property type="entry name" value="TBC_RABGAP"/>
    <property type="match status" value="1"/>
</dbReference>
<sequence length="915" mass="107307">MERLRRKFFKLRKRAKSTASVSSSKKGDDDEIYLEPEYDETSNIAIHFDAISEELLSIAKRSSHTIRLSKIRDDLLIVKTMITRRLNENSKELYNANKKIDSLKRQFNKQTNDIDHEGSLSTRYNRSFASDHSVADSASCYSIWSPANSILSSSVTTPTFRRRIAEVSVSNMNYSSIIQEHFVYIYQQLCSNCSKCSCYQTFIRNHIELEYLSICSHNEQLKCENDLLQRLLADCKYSYEKQYVLFSQYEQYLIEYENCIQIQYELIKSFQQLIDRFQITFDKRKRDDDNHETHIYQKISDLTPVGIHQDAENTLLSKTLVRLPYQHENVFVLQTLLTITSNLIHRSSQPNIHLPNIVIFIITFNQLNFCQCQKRLSIDSSLLSYSFLVGLINRLFNLHSNFLIKTKHNFVITDDFELDGCIMNHVNESIVELTVDRHDKHHRRANETNANDNYELIETENDCVIATIKSITFRPETLFKKATSWLHSSTNTTANKCLTKKEFLQMLDHSNGRLLNIHTFRQRIYDSGCEESIRSTVWYYLFRIFNETMTNEDKNQYQIKVREQYDAMKQTWQNKNESEIIILENLIQKDVTRTDSTVKFFDNKKNLSRQKLLNILMNYCIYHPEPGYVQGMTDMVAPILYVINDEPLAYACFCALMHYMSPLFHPDGIAMNRRLDLLRKTIRAIDIELWHKIEQCDIGNLMFAYRWLLLDCKREFPFKDISRVFETLWASLPIDRFEFTNVDDFSSLPIVTRRRLSTISSVTNTILSSGSNSLTPEDIIPSEHSSIDAHDSDYREEHSSSAFDLTTSYSKQEKMTIKSSIPLERWLTNFSSIDNDNDFSDMFTIFLCMAILEQNRSSIMHISTSNVDNDDQIGCYFARLARKNDAQQALQLARHYHRQYVLFQMRMKQLLLIAN</sequence>
<reference evidence="4" key="1">
    <citation type="submission" date="2021-02" db="EMBL/GenBank/DDBJ databases">
        <authorList>
            <person name="Nowell W R."/>
        </authorList>
    </citation>
    <scope>NUCLEOTIDE SEQUENCE</scope>
</reference>
<dbReference type="Pfam" id="PF00566">
    <property type="entry name" value="RabGAP-TBC"/>
    <property type="match status" value="1"/>
</dbReference>
<dbReference type="Gene3D" id="1.10.8.270">
    <property type="entry name" value="putative rabgap domain of human tbc1 domain family member 14 like domains"/>
    <property type="match status" value="1"/>
</dbReference>
<dbReference type="SMART" id="SM00164">
    <property type="entry name" value="TBC"/>
    <property type="match status" value="1"/>
</dbReference>